<dbReference type="SUPFAM" id="SSF56601">
    <property type="entry name" value="beta-lactamase/transpeptidase-like"/>
    <property type="match status" value="1"/>
</dbReference>
<feature type="signal peptide" evidence="2">
    <location>
        <begin position="1"/>
        <end position="18"/>
    </location>
</feature>
<feature type="domain" description="Beta-lactamase class A catalytic" evidence="3">
    <location>
        <begin position="71"/>
        <end position="194"/>
    </location>
</feature>
<dbReference type="Gene3D" id="3.40.710.10">
    <property type="entry name" value="DD-peptidase/beta-lactamase superfamily"/>
    <property type="match status" value="1"/>
</dbReference>
<keyword evidence="5" id="KW-1185">Reference proteome</keyword>
<dbReference type="GO" id="GO:0046677">
    <property type="term" value="P:response to antibiotic"/>
    <property type="evidence" value="ECO:0007669"/>
    <property type="project" value="InterPro"/>
</dbReference>
<proteinExistence type="predicted"/>
<evidence type="ECO:0000313" key="5">
    <source>
        <dbReference type="Proteomes" id="UP000184420"/>
    </source>
</evidence>
<accession>A0A1M7E189</accession>
<reference evidence="4 5" key="1">
    <citation type="submission" date="2016-11" db="EMBL/GenBank/DDBJ databases">
        <authorList>
            <person name="Jaros S."/>
            <person name="Januszkiewicz K."/>
            <person name="Wedrychowicz H."/>
        </authorList>
    </citation>
    <scope>NUCLEOTIDE SEQUENCE [LARGE SCALE GENOMIC DNA]</scope>
    <source>
        <strain evidence="4 5">DSM 27406</strain>
    </source>
</reference>
<protein>
    <submittedName>
        <fullName evidence="4">Beta-lactamase enzyme family protein</fullName>
    </submittedName>
</protein>
<evidence type="ECO:0000256" key="2">
    <source>
        <dbReference type="SAM" id="SignalP"/>
    </source>
</evidence>
<evidence type="ECO:0000259" key="3">
    <source>
        <dbReference type="Pfam" id="PF13354"/>
    </source>
</evidence>
<evidence type="ECO:0000313" key="4">
    <source>
        <dbReference type="EMBL" id="SHL85477.1"/>
    </source>
</evidence>
<dbReference type="GO" id="GO:0030655">
    <property type="term" value="P:beta-lactam antibiotic catabolic process"/>
    <property type="evidence" value="ECO:0007669"/>
    <property type="project" value="InterPro"/>
</dbReference>
<dbReference type="InterPro" id="IPR045155">
    <property type="entry name" value="Beta-lactam_cat"/>
</dbReference>
<dbReference type="EMBL" id="FRBL01000005">
    <property type="protein sequence ID" value="SHL85477.1"/>
    <property type="molecule type" value="Genomic_DNA"/>
</dbReference>
<name>A0A1M7E189_9BACT</name>
<sequence length="415" mass="48498">MRYKLLIILSCLPLFLLAQERTDSLLQRLLTAKASPLLQRILQQPDSFRYQLIYTEINRDRQNKPHFKNYYFHVNAGRYYNPASTVKLPVAVLALEKLKTLRSKGIDRNTTMLTDSTRTGQVNVHADTSAANGLPSIGHYIKEIFLISDNDAYNRLYEFTGQQRINERLQQMGYEHTRIVRRFMPSTEEENRCSPAIRFVNKDSVLLYAQAPECSTMPFDYSKSITIGNGYFDKDDKLVPLPMDFTRHNIFALEDLQLVLQSLLFPASVPAARRFDLDSGDYRFLCKYMSAYPSETDYPRYDTAEYYNSFTKFFFFKAGHQNIPGHIRVFNKAGWSYGFLTDAAYIIDYKNKVEFMLTANIYVNSDGVLNDNKYEYEEIGYPFFRETGEIIYQYELGRKRAYTPDLNEFRINYSQ</sequence>
<evidence type="ECO:0000256" key="1">
    <source>
        <dbReference type="ARBA" id="ARBA00001526"/>
    </source>
</evidence>
<dbReference type="RefSeq" id="WP_073081993.1">
    <property type="nucleotide sequence ID" value="NZ_FRBL01000005.1"/>
</dbReference>
<dbReference type="GO" id="GO:0008800">
    <property type="term" value="F:beta-lactamase activity"/>
    <property type="evidence" value="ECO:0007669"/>
    <property type="project" value="UniProtKB-EC"/>
</dbReference>
<dbReference type="Pfam" id="PF13354">
    <property type="entry name" value="Beta-lactamase2"/>
    <property type="match status" value="1"/>
</dbReference>
<feature type="chain" id="PRO_5012387295" evidence="2">
    <location>
        <begin position="19"/>
        <end position="415"/>
    </location>
</feature>
<dbReference type="OrthoDB" id="1884322at2"/>
<dbReference type="Proteomes" id="UP000184420">
    <property type="component" value="Unassembled WGS sequence"/>
</dbReference>
<dbReference type="AlphaFoldDB" id="A0A1M7E189"/>
<gene>
    <name evidence="4" type="ORF">SAMN05444266_105231</name>
</gene>
<comment type="catalytic activity">
    <reaction evidence="1">
        <text>a beta-lactam + H2O = a substituted beta-amino acid</text>
        <dbReference type="Rhea" id="RHEA:20401"/>
        <dbReference type="ChEBI" id="CHEBI:15377"/>
        <dbReference type="ChEBI" id="CHEBI:35627"/>
        <dbReference type="ChEBI" id="CHEBI:140347"/>
        <dbReference type="EC" id="3.5.2.6"/>
    </reaction>
</comment>
<dbReference type="STRING" id="1419482.SAMN05444266_105231"/>
<organism evidence="4 5">
    <name type="scientific">Chitinophaga jiangningensis</name>
    <dbReference type="NCBI Taxonomy" id="1419482"/>
    <lineage>
        <taxon>Bacteria</taxon>
        <taxon>Pseudomonadati</taxon>
        <taxon>Bacteroidota</taxon>
        <taxon>Chitinophagia</taxon>
        <taxon>Chitinophagales</taxon>
        <taxon>Chitinophagaceae</taxon>
        <taxon>Chitinophaga</taxon>
    </lineage>
</organism>
<keyword evidence="2" id="KW-0732">Signal</keyword>
<dbReference type="InterPro" id="IPR000871">
    <property type="entry name" value="Beta-lactam_class-A"/>
</dbReference>
<dbReference type="InterPro" id="IPR012338">
    <property type="entry name" value="Beta-lactam/transpept-like"/>
</dbReference>
<dbReference type="PANTHER" id="PTHR35333:SF4">
    <property type="entry name" value="SLR0121 PROTEIN"/>
    <property type="match status" value="1"/>
</dbReference>
<dbReference type="PANTHER" id="PTHR35333">
    <property type="entry name" value="BETA-LACTAMASE"/>
    <property type="match status" value="1"/>
</dbReference>